<dbReference type="KEGG" id="sste:SAMEA4384403_1790"/>
<dbReference type="EMBL" id="LT906462">
    <property type="protein sequence ID" value="SNV73329.1"/>
    <property type="molecule type" value="Genomic_DNA"/>
</dbReference>
<sequence length="122" mass="14173">MTEAVDYKKAYQYLELQIEDMMLETQALLDNNPATLRIDNMKAKQIDTQLIEVIISSSGEHMKYAVYVYEKGSSIPIEKFMYQEKNNFIIQLMPGKYIIKGFVQQNGEEKVTESVSVKVHER</sequence>
<dbReference type="OrthoDB" id="2406574at2"/>
<gene>
    <name evidence="1" type="ORF">SAMEA4384403_01790</name>
</gene>
<protein>
    <recommendedName>
        <fullName evidence="3">YtkA-like domain-containing protein</fullName>
    </recommendedName>
</protein>
<accession>A0A239ZQX5</accession>
<evidence type="ECO:0000313" key="1">
    <source>
        <dbReference type="EMBL" id="SNV73329.1"/>
    </source>
</evidence>
<dbReference type="Proteomes" id="UP000242084">
    <property type="component" value="Chromosome 1"/>
</dbReference>
<reference evidence="1 2" key="1">
    <citation type="submission" date="2017-06" db="EMBL/GenBank/DDBJ databases">
        <authorList>
            <consortium name="Pathogen Informatics"/>
        </authorList>
    </citation>
    <scope>NUCLEOTIDE SEQUENCE [LARGE SCALE GENOMIC DNA]</scope>
    <source>
        <strain evidence="1 2">NCTC13839</strain>
    </source>
</reference>
<name>A0A239ZQX5_9STAP</name>
<evidence type="ECO:0008006" key="3">
    <source>
        <dbReference type="Google" id="ProtNLM"/>
    </source>
</evidence>
<dbReference type="AlphaFoldDB" id="A0A239ZQX5"/>
<dbReference type="RefSeq" id="WP_095088757.1">
    <property type="nucleotide sequence ID" value="NZ_BMDM01000004.1"/>
</dbReference>
<proteinExistence type="predicted"/>
<keyword evidence="2" id="KW-1185">Reference proteome</keyword>
<evidence type="ECO:0000313" key="2">
    <source>
        <dbReference type="Proteomes" id="UP000242084"/>
    </source>
</evidence>
<organism evidence="1 2">
    <name type="scientific">Mammaliicoccus stepanovicii</name>
    <dbReference type="NCBI Taxonomy" id="643214"/>
    <lineage>
        <taxon>Bacteria</taxon>
        <taxon>Bacillati</taxon>
        <taxon>Bacillota</taxon>
        <taxon>Bacilli</taxon>
        <taxon>Bacillales</taxon>
        <taxon>Staphylococcaceae</taxon>
        <taxon>Mammaliicoccus</taxon>
    </lineage>
</organism>